<dbReference type="Proteomes" id="UP001153050">
    <property type="component" value="Unassembled WGS sequence"/>
</dbReference>
<evidence type="ECO:0008006" key="4">
    <source>
        <dbReference type="Google" id="ProtNLM"/>
    </source>
</evidence>
<organism evidence="2 3">
    <name type="scientific">Mesorhizobium escarrei</name>
    <dbReference type="NCBI Taxonomy" id="666018"/>
    <lineage>
        <taxon>Bacteria</taxon>
        <taxon>Pseudomonadati</taxon>
        <taxon>Pseudomonadota</taxon>
        <taxon>Alphaproteobacteria</taxon>
        <taxon>Hyphomicrobiales</taxon>
        <taxon>Phyllobacteriaceae</taxon>
        <taxon>Mesorhizobium</taxon>
    </lineage>
</organism>
<accession>A0ABM9EE05</accession>
<comment type="caution">
    <text evidence="2">The sequence shown here is derived from an EMBL/GenBank/DDBJ whole genome shotgun (WGS) entry which is preliminary data.</text>
</comment>
<keyword evidence="1" id="KW-0812">Transmembrane</keyword>
<sequence>MNTAMELGPTGLAGLMSVAATQSGVVRGYGWAFGAACLFCLAAAAAAMRLTRQGACARTAPNAYPN</sequence>
<keyword evidence="3" id="KW-1185">Reference proteome</keyword>
<evidence type="ECO:0000313" key="2">
    <source>
        <dbReference type="EMBL" id="CAH2407563.1"/>
    </source>
</evidence>
<reference evidence="2 3" key="1">
    <citation type="submission" date="2022-03" db="EMBL/GenBank/DDBJ databases">
        <authorList>
            <person name="Brunel B."/>
        </authorList>
    </citation>
    <scope>NUCLEOTIDE SEQUENCE [LARGE SCALE GENOMIC DNA]</scope>
    <source>
        <strain evidence="2">STM5069sample</strain>
    </source>
</reference>
<evidence type="ECO:0000313" key="3">
    <source>
        <dbReference type="Proteomes" id="UP001153050"/>
    </source>
</evidence>
<gene>
    <name evidence="2" type="ORF">MES5069_60175</name>
</gene>
<keyword evidence="1" id="KW-0472">Membrane</keyword>
<proteinExistence type="predicted"/>
<feature type="transmembrane region" description="Helical" evidence="1">
    <location>
        <begin position="29"/>
        <end position="48"/>
    </location>
</feature>
<evidence type="ECO:0000256" key="1">
    <source>
        <dbReference type="SAM" id="Phobius"/>
    </source>
</evidence>
<dbReference type="EMBL" id="CAKXZT010000157">
    <property type="protein sequence ID" value="CAH2407563.1"/>
    <property type="molecule type" value="Genomic_DNA"/>
</dbReference>
<keyword evidence="1" id="KW-1133">Transmembrane helix</keyword>
<name>A0ABM9EE05_9HYPH</name>
<protein>
    <recommendedName>
        <fullName evidence="4">MFS transporter</fullName>
    </recommendedName>
</protein>